<dbReference type="InterPro" id="IPR002213">
    <property type="entry name" value="UDP_glucos_trans"/>
</dbReference>
<evidence type="ECO:0000256" key="3">
    <source>
        <dbReference type="ARBA" id="ARBA00023241"/>
    </source>
</evidence>
<dbReference type="EMBL" id="BJWL01000016">
    <property type="protein sequence ID" value="GFZ03658.1"/>
    <property type="molecule type" value="Genomic_DNA"/>
</dbReference>
<evidence type="ECO:0000313" key="5">
    <source>
        <dbReference type="Proteomes" id="UP000585474"/>
    </source>
</evidence>
<dbReference type="CDD" id="cd03784">
    <property type="entry name" value="GT1_Gtf-like"/>
    <property type="match status" value="1"/>
</dbReference>
<dbReference type="FunFam" id="3.40.50.2000:FF:000027">
    <property type="entry name" value="Glycosyltransferase"/>
    <property type="match status" value="1"/>
</dbReference>
<sequence>MSKVSPNTRPHAVCFPMPVQGHVIPFLTLAKLLHLRGFHITFVNTEFNHKRLLKSRGPTALDGLSNFRFVTIPDGLPPLEDTNAGKDPFSLCFSSQKNFLGPFRDLLAGLNDTASSGVPPVSCLVTDGILTCTLTAAEELGIPRVIFWTLAACGFLGYKKYPQLIEQGIIPLKGYESSDSNRASNRPDTCPHVPPEFWSVDLTITTRQTHHQRLKMMWASLAQSDMHHTRYALLFHVLRYVSMTSLPNQRYVGATSMPPQGFIRDTSSPCQRFVPHHFSEACSGTLEKRAYGTVVVMNGGSLPTLGGEDETYLTNGYLDTVIDWTPGNKNIRLKDLPTLVRSTDLNDPMFQFAYGEIERASKASAIILNTFDALEADVLNSLSSLFPCDVYAIGPLHLQLNSVPEGELKSIGSNFWEEAAECIKWLNTKEPKSVVYVNFGSTVVISHEQLRDCAWGLANSKQSFLWIIRYGLVVGESAILPPEFWEEVKDRAFIASWCSQEQVINHASVGLFLTHNGWNSTIESICSGVPMACCPFFADQQINCRYCCTEWGVGMEIDNDVKREEVEKVVRELMEGEKRKEMERRP</sequence>
<organism evidence="4 5">
    <name type="scientific">Actinidia rufa</name>
    <dbReference type="NCBI Taxonomy" id="165716"/>
    <lineage>
        <taxon>Eukaryota</taxon>
        <taxon>Viridiplantae</taxon>
        <taxon>Streptophyta</taxon>
        <taxon>Embryophyta</taxon>
        <taxon>Tracheophyta</taxon>
        <taxon>Spermatophyta</taxon>
        <taxon>Magnoliopsida</taxon>
        <taxon>eudicotyledons</taxon>
        <taxon>Gunneridae</taxon>
        <taxon>Pentapetalae</taxon>
        <taxon>asterids</taxon>
        <taxon>Ericales</taxon>
        <taxon>Actinidiaceae</taxon>
        <taxon>Actinidia</taxon>
    </lineage>
</organism>
<keyword evidence="5" id="KW-1185">Reference proteome</keyword>
<dbReference type="Proteomes" id="UP000585474">
    <property type="component" value="Unassembled WGS sequence"/>
</dbReference>
<keyword evidence="2" id="KW-0808">Transferase</keyword>
<comment type="similarity">
    <text evidence="1">Belongs to the UDP-glycosyltransferase family.</text>
</comment>
<dbReference type="GO" id="GO:0009813">
    <property type="term" value="P:flavonoid biosynthetic process"/>
    <property type="evidence" value="ECO:0007669"/>
    <property type="project" value="UniProtKB-KW"/>
</dbReference>
<dbReference type="PANTHER" id="PTHR11926:SF1516">
    <property type="entry name" value="GLYCOSYLTRANSFERASE"/>
    <property type="match status" value="1"/>
</dbReference>
<dbReference type="SUPFAM" id="SSF53756">
    <property type="entry name" value="UDP-Glycosyltransferase/glycogen phosphorylase"/>
    <property type="match status" value="2"/>
</dbReference>
<gene>
    <name evidence="4" type="ORF">Acr_16g0002820</name>
</gene>
<reference evidence="4 5" key="1">
    <citation type="submission" date="2019-07" db="EMBL/GenBank/DDBJ databases">
        <title>De Novo Assembly of kiwifruit Actinidia rufa.</title>
        <authorList>
            <person name="Sugita-Konishi S."/>
            <person name="Sato K."/>
            <person name="Mori E."/>
            <person name="Abe Y."/>
            <person name="Kisaki G."/>
            <person name="Hamano K."/>
            <person name="Suezawa K."/>
            <person name="Otani M."/>
            <person name="Fukuda T."/>
            <person name="Manabe T."/>
            <person name="Gomi K."/>
            <person name="Tabuchi M."/>
            <person name="Akimitsu K."/>
            <person name="Kataoka I."/>
        </authorList>
    </citation>
    <scope>NUCLEOTIDE SEQUENCE [LARGE SCALE GENOMIC DNA]</scope>
    <source>
        <strain evidence="5">cv. Fuchu</strain>
    </source>
</reference>
<protein>
    <submittedName>
        <fullName evidence="4">Uncharacterized protein</fullName>
    </submittedName>
</protein>
<dbReference type="AlphaFoldDB" id="A0A7J0G0F0"/>
<dbReference type="GO" id="GO:0080043">
    <property type="term" value="F:quercetin 3-O-glucosyltransferase activity"/>
    <property type="evidence" value="ECO:0007669"/>
    <property type="project" value="TreeGrafter"/>
</dbReference>
<dbReference type="Gene3D" id="3.40.50.2000">
    <property type="entry name" value="Glycogen Phosphorylase B"/>
    <property type="match status" value="3"/>
</dbReference>
<name>A0A7J0G0F0_9ERIC</name>
<evidence type="ECO:0000256" key="1">
    <source>
        <dbReference type="ARBA" id="ARBA00009995"/>
    </source>
</evidence>
<comment type="caution">
    <text evidence="4">The sequence shown here is derived from an EMBL/GenBank/DDBJ whole genome shotgun (WGS) entry which is preliminary data.</text>
</comment>
<accession>A0A7J0G0F0</accession>
<keyword evidence="3" id="KW-0284">Flavonoid biosynthesis</keyword>
<evidence type="ECO:0000256" key="2">
    <source>
        <dbReference type="ARBA" id="ARBA00022679"/>
    </source>
</evidence>
<proteinExistence type="inferred from homology"/>
<dbReference type="GO" id="GO:0080044">
    <property type="term" value="F:quercetin 7-O-glucosyltransferase activity"/>
    <property type="evidence" value="ECO:0007669"/>
    <property type="project" value="TreeGrafter"/>
</dbReference>
<dbReference type="Pfam" id="PF00201">
    <property type="entry name" value="UDPGT"/>
    <property type="match status" value="1"/>
</dbReference>
<dbReference type="PANTHER" id="PTHR11926">
    <property type="entry name" value="GLUCOSYL/GLUCURONOSYL TRANSFERASES"/>
    <property type="match status" value="1"/>
</dbReference>
<evidence type="ECO:0000313" key="4">
    <source>
        <dbReference type="EMBL" id="GFZ03658.1"/>
    </source>
</evidence>
<dbReference type="OrthoDB" id="5835829at2759"/>